<dbReference type="OrthoDB" id="5408302at2759"/>
<name>A0A0C2F629_9PEZI</name>
<evidence type="ECO:0000313" key="2">
    <source>
        <dbReference type="EMBL" id="KIH86473.1"/>
    </source>
</evidence>
<feature type="compositionally biased region" description="Low complexity" evidence="1">
    <location>
        <begin position="476"/>
        <end position="499"/>
    </location>
</feature>
<feature type="compositionally biased region" description="Basic and acidic residues" evidence="1">
    <location>
        <begin position="1063"/>
        <end position="1080"/>
    </location>
</feature>
<feature type="compositionally biased region" description="Basic residues" evidence="1">
    <location>
        <begin position="1"/>
        <end position="10"/>
    </location>
</feature>
<feature type="compositionally biased region" description="Polar residues" evidence="1">
    <location>
        <begin position="252"/>
        <end position="267"/>
    </location>
</feature>
<feature type="compositionally biased region" description="Low complexity" evidence="1">
    <location>
        <begin position="586"/>
        <end position="613"/>
    </location>
</feature>
<evidence type="ECO:0008006" key="4">
    <source>
        <dbReference type="Google" id="ProtNLM"/>
    </source>
</evidence>
<feature type="region of interest" description="Disordered" evidence="1">
    <location>
        <begin position="1174"/>
        <end position="1195"/>
    </location>
</feature>
<comment type="caution">
    <text evidence="2">The sequence shown here is derived from an EMBL/GenBank/DDBJ whole genome shotgun (WGS) entry which is preliminary data.</text>
</comment>
<dbReference type="HOGENOM" id="CLU_003071_0_0_1"/>
<feature type="region of interest" description="Disordered" evidence="1">
    <location>
        <begin position="1487"/>
        <end position="1567"/>
    </location>
</feature>
<dbReference type="EMBL" id="AWTV01000011">
    <property type="protein sequence ID" value="KIH86473.1"/>
    <property type="molecule type" value="Genomic_DNA"/>
</dbReference>
<evidence type="ECO:0000256" key="1">
    <source>
        <dbReference type="SAM" id="MobiDB-lite"/>
    </source>
</evidence>
<feature type="compositionally biased region" description="Low complexity" evidence="1">
    <location>
        <begin position="638"/>
        <end position="661"/>
    </location>
</feature>
<feature type="compositionally biased region" description="Basic and acidic residues" evidence="1">
    <location>
        <begin position="778"/>
        <end position="787"/>
    </location>
</feature>
<feature type="region of interest" description="Disordered" evidence="1">
    <location>
        <begin position="1718"/>
        <end position="1793"/>
    </location>
</feature>
<feature type="compositionally biased region" description="Polar residues" evidence="1">
    <location>
        <begin position="1520"/>
        <end position="1539"/>
    </location>
</feature>
<feature type="region of interest" description="Disordered" evidence="1">
    <location>
        <begin position="422"/>
        <end position="508"/>
    </location>
</feature>
<feature type="compositionally biased region" description="Polar residues" evidence="1">
    <location>
        <begin position="143"/>
        <end position="152"/>
    </location>
</feature>
<feature type="compositionally biased region" description="Polar residues" evidence="1">
    <location>
        <begin position="425"/>
        <end position="436"/>
    </location>
</feature>
<feature type="region of interest" description="Disordered" evidence="1">
    <location>
        <begin position="572"/>
        <end position="661"/>
    </location>
</feature>
<dbReference type="Proteomes" id="UP000031575">
    <property type="component" value="Unassembled WGS sequence"/>
</dbReference>
<evidence type="ECO:0000313" key="3">
    <source>
        <dbReference type="Proteomes" id="UP000031575"/>
    </source>
</evidence>
<feature type="compositionally biased region" description="Gly residues" evidence="1">
    <location>
        <begin position="1492"/>
        <end position="1509"/>
    </location>
</feature>
<feature type="compositionally biased region" description="Polar residues" evidence="1">
    <location>
        <begin position="1107"/>
        <end position="1126"/>
    </location>
</feature>
<feature type="compositionally biased region" description="Basic residues" evidence="1">
    <location>
        <begin position="1762"/>
        <end position="1772"/>
    </location>
</feature>
<accession>A0A0C2F629</accession>
<keyword evidence="3" id="KW-1185">Reference proteome</keyword>
<feature type="compositionally biased region" description="Low complexity" evidence="1">
    <location>
        <begin position="1429"/>
        <end position="1441"/>
    </location>
</feature>
<feature type="region of interest" description="Disordered" evidence="1">
    <location>
        <begin position="524"/>
        <end position="556"/>
    </location>
</feature>
<feature type="region of interest" description="Disordered" evidence="1">
    <location>
        <begin position="1056"/>
        <end position="1134"/>
    </location>
</feature>
<feature type="region of interest" description="Disordered" evidence="1">
    <location>
        <begin position="66"/>
        <end position="177"/>
    </location>
</feature>
<feature type="region of interest" description="Disordered" evidence="1">
    <location>
        <begin position="205"/>
        <end position="283"/>
    </location>
</feature>
<feature type="compositionally biased region" description="Low complexity" evidence="1">
    <location>
        <begin position="1718"/>
        <end position="1748"/>
    </location>
</feature>
<gene>
    <name evidence="2" type="ORF">SPBR_08065</name>
</gene>
<feature type="region of interest" description="Disordered" evidence="1">
    <location>
        <begin position="778"/>
        <end position="799"/>
    </location>
</feature>
<feature type="compositionally biased region" description="Gly residues" evidence="1">
    <location>
        <begin position="1541"/>
        <end position="1552"/>
    </location>
</feature>
<feature type="compositionally biased region" description="Polar residues" evidence="1">
    <location>
        <begin position="442"/>
        <end position="454"/>
    </location>
</feature>
<feature type="compositionally biased region" description="Polar residues" evidence="1">
    <location>
        <begin position="98"/>
        <end position="111"/>
    </location>
</feature>
<feature type="compositionally biased region" description="Low complexity" evidence="1">
    <location>
        <begin position="220"/>
        <end position="232"/>
    </location>
</feature>
<dbReference type="RefSeq" id="XP_040614483.1">
    <property type="nucleotide sequence ID" value="XM_040766303.1"/>
</dbReference>
<reference evidence="2 3" key="1">
    <citation type="journal article" date="2014" name="BMC Genomics">
        <title>Comparative genomics of the major fungal agents of human and animal Sporotrichosis: Sporothrix schenckii and Sporothrix brasiliensis.</title>
        <authorList>
            <person name="Teixeira M.M."/>
            <person name="de Almeida L.G."/>
            <person name="Kubitschek-Barreira P."/>
            <person name="Alves F.L."/>
            <person name="Kioshima E.S."/>
            <person name="Abadio A.K."/>
            <person name="Fernandes L."/>
            <person name="Derengowski L.S."/>
            <person name="Ferreira K.S."/>
            <person name="Souza R.C."/>
            <person name="Ruiz J.C."/>
            <person name="de Andrade N.C."/>
            <person name="Paes H.C."/>
            <person name="Nicola A.M."/>
            <person name="Albuquerque P."/>
            <person name="Gerber A.L."/>
            <person name="Martins V.P."/>
            <person name="Peconick L.D."/>
            <person name="Neto A.V."/>
            <person name="Chaucanez C.B."/>
            <person name="Silva P.A."/>
            <person name="Cunha O.L."/>
            <person name="de Oliveira F.F."/>
            <person name="dos Santos T.C."/>
            <person name="Barros A.L."/>
            <person name="Soares M.A."/>
            <person name="de Oliveira L.M."/>
            <person name="Marini M.M."/>
            <person name="Villalobos-Duno H."/>
            <person name="Cunha M.M."/>
            <person name="de Hoog S."/>
            <person name="da Silveira J.F."/>
            <person name="Henrissat B."/>
            <person name="Nino-Vega G.A."/>
            <person name="Cisalpino P.S."/>
            <person name="Mora-Montes H.M."/>
            <person name="Almeida S.R."/>
            <person name="Stajich J.E."/>
            <person name="Lopes-Bezerra L.M."/>
            <person name="Vasconcelos A.T."/>
            <person name="Felipe M.S."/>
        </authorList>
    </citation>
    <scope>NUCLEOTIDE SEQUENCE [LARGE SCALE GENOMIC DNA]</scope>
    <source>
        <strain evidence="2 3">5110</strain>
    </source>
</reference>
<proteinExistence type="predicted"/>
<feature type="compositionally biased region" description="Acidic residues" evidence="1">
    <location>
        <begin position="733"/>
        <end position="748"/>
    </location>
</feature>
<feature type="compositionally biased region" description="Polar residues" evidence="1">
    <location>
        <begin position="465"/>
        <end position="475"/>
    </location>
</feature>
<dbReference type="GeneID" id="63681224"/>
<dbReference type="VEuPathDB" id="FungiDB:SPBR_08065"/>
<feature type="compositionally biased region" description="Low complexity" evidence="1">
    <location>
        <begin position="66"/>
        <end position="86"/>
    </location>
</feature>
<sequence>MFSRFHHRRGTSNSTPTSPIPPGTDQLAAWEPPARQYKQQPQHSAAQRPLSTGSVGDITVAAAASAVGDTAGATASTRTTAAPSASNMPPSLPPITRVASSMTTSSNTDYNFLSDPAAKPNLPPAGPSYSAPSTSLGHRRTPYQATQPNVHSTPRIYSPPQINEPSPEPQPATTSESGFIGGVALANLRRHGAQDLSTAAATAATVNASKRPSSSLSNVAASPTSTAMSSPAVYGTPERRMSRSKPPPPPINTNLASRQYLSAQGANSGKDPRSGSKSATSFVTPTDLKSSAAAAAAAAATAANIANEAYNQSSRSSHGATSSSAASAAAAANARTKKSLPFLRKNPVSTLLGRRKTGAGGSDVTGMSNANADGPVYVPIRGTRVHDFSAPGPRRAVPPDAPAVTTSAAAAAAMAAIANVGGSPRPNSATSPSSKQAPVPSQIPNNFPSSSNAGSAGVDTAPPQLRSTDTSSARLSHSTPQPTSSSSSYPSSRNSSVTPDATQNSVAPLPKSAETQIHAQALAQAQIQPHGQPQGQPLGQPQEQPQPMAEQRGGPIRMSSQNTLQTLQENRTLSFGEKPLPERPSTSDGPSSSSVRTASTSARSRVVSADVASLLKSSPSTGTTRSHNVSLSDDLSPNTNTTDNADTNDTTSGLPSTSATTPASVASVAASALPKHMKSTSSRFSFMIGSASEEKMLEERHRQKQAEKKATGGGDGDASDDDGMGTRDSRFDDLDDDGYDYDAMMDDDGLEERIPGVNADADEYEEDDAHLFRSEDDYEEEIPHSGMDEEDVSGTGLGALSLEDEPTLHIEAEDDDPEGVDPDNDQENFAGFVFQRSNPASSLVSPTSAGVTATPRDAAGRVIGFALTIDAAPDTYPPSASSFSSLDPHGVADTVVPNTGANAETNTANKPEVRHSLLSNDVLHTRYEEQEYDEFNGDDYGGDDSHENMDQYENEVDNVEPTVTLQPQPTTVNYNTVAQSNPAPNSTSYGDDLYYDQGLADELSFGQTESSGAAFDESIFDLDDTDEYGRPIPGAFAAAQAAQRAAMAAAIEAASSGPASGSARHESDVPSSELSDKSPDADSTAHTSMSVAGMAHGRNDRHEPAALTQSAQTTDSPSVPLLSSQFAPVRKSEDSLTALRRQLPPIMTDAERVDAYQAALAAAAYKAAASGKFRRDSSSTRFSPEPTSSPPAFDMDDIRGTGLGLQGQTLDADDGVVEVSSPVATAAQVLGSDGGLAGLPGSGSASHLAYAFTSERDMDYQYDFDDDSGAYTQDMDDYDLDDDAIIAEANAEVLANDMDGFYGQEFNFYSAPLPQSSRNSNSHGSSSNNNNNKNADKDRIQYANGGYFIPDGIGRSTSGRVVSREPNLTPITERSEYSNRNSVMSLAVPPYGSSSELRSPGLAQLALLAEGDNSDLSLSALLRLRSRTFGGSSVSSSREGSPMLMQSKDKDLRERGDRDNASSPFPGPTASQLQLVSKQYPLPAQYHHRMASGGGSGSGSGSGGGGGGITYSPRGAAGSDLNSDNGSECGSPTLTSLHPGTSGGGGGSGYGGNNMLPLPTSPIPPASSFPPVMEEDDEMLETTEAMPETAEVGGADAEAHAVADTAVADAAVVGQSDVGGGQSAISSASGSMLWMHNPLQRSGSTRTNTNTGYGYGYGTSENNTVLPEDQRQQLRLKQMHDSEVLDLEQQLQVKARETEQMQKQLEWLRTQQHLLQQQQLQQQQQPQPQPLPQQRQQPTADASPISPARGPPPPIPPMSSRRPGRGHGHRHKGSSDSISYVKEEEAESGESRWVMERRRLGETGEVELLEREVVKRI</sequence>
<organism evidence="2 3">
    <name type="scientific">Sporothrix brasiliensis 5110</name>
    <dbReference type="NCBI Taxonomy" id="1398154"/>
    <lineage>
        <taxon>Eukaryota</taxon>
        <taxon>Fungi</taxon>
        <taxon>Dikarya</taxon>
        <taxon>Ascomycota</taxon>
        <taxon>Pezizomycotina</taxon>
        <taxon>Sordariomycetes</taxon>
        <taxon>Sordariomycetidae</taxon>
        <taxon>Ophiostomatales</taxon>
        <taxon>Ophiostomataceae</taxon>
        <taxon>Sporothrix</taxon>
    </lineage>
</organism>
<feature type="compositionally biased region" description="Basic and acidic residues" evidence="1">
    <location>
        <begin position="693"/>
        <end position="710"/>
    </location>
</feature>
<protein>
    <recommendedName>
        <fullName evidence="4">AGC-kinase C-terminal domain-containing protein</fullName>
    </recommendedName>
</protein>
<feature type="compositionally biased region" description="Polar residues" evidence="1">
    <location>
        <begin position="206"/>
        <end position="219"/>
    </location>
</feature>
<feature type="compositionally biased region" description="Basic and acidic residues" evidence="1">
    <location>
        <begin position="1447"/>
        <end position="1460"/>
    </location>
</feature>
<feature type="region of interest" description="Disordered" evidence="1">
    <location>
        <begin position="693"/>
        <end position="748"/>
    </location>
</feature>
<feature type="region of interest" description="Disordered" evidence="1">
    <location>
        <begin position="1312"/>
        <end position="1337"/>
    </location>
</feature>
<feature type="region of interest" description="Disordered" evidence="1">
    <location>
        <begin position="1"/>
        <end position="52"/>
    </location>
</feature>
<feature type="compositionally biased region" description="Low complexity" evidence="1">
    <location>
        <begin position="524"/>
        <end position="547"/>
    </location>
</feature>
<feature type="compositionally biased region" description="Polar residues" evidence="1">
    <location>
        <begin position="615"/>
        <end position="637"/>
    </location>
</feature>
<feature type="region of interest" description="Disordered" evidence="1">
    <location>
        <begin position="1429"/>
        <end position="1472"/>
    </location>
</feature>
<feature type="compositionally biased region" description="Polar residues" evidence="1">
    <location>
        <begin position="37"/>
        <end position="52"/>
    </location>
</feature>
<feature type="compositionally biased region" description="Low complexity" evidence="1">
    <location>
        <begin position="1316"/>
        <end position="1333"/>
    </location>
</feature>
<feature type="region of interest" description="Disordered" evidence="1">
    <location>
        <begin position="335"/>
        <end position="371"/>
    </location>
</feature>